<comment type="caution">
    <text evidence="7">The sequence shown here is derived from an EMBL/GenBank/DDBJ whole genome shotgun (WGS) entry which is preliminary data.</text>
</comment>
<dbReference type="Gene3D" id="2.40.420.20">
    <property type="match status" value="1"/>
</dbReference>
<dbReference type="InterPro" id="IPR051909">
    <property type="entry name" value="MFP_Cation_Efflux"/>
</dbReference>
<dbReference type="GO" id="GO:0060003">
    <property type="term" value="P:copper ion export"/>
    <property type="evidence" value="ECO:0007669"/>
    <property type="project" value="TreeGrafter"/>
</dbReference>
<proteinExistence type="inferred from homology"/>
<dbReference type="Gene3D" id="1.10.287.470">
    <property type="entry name" value="Helix hairpin bin"/>
    <property type="match status" value="1"/>
</dbReference>
<evidence type="ECO:0000313" key="8">
    <source>
        <dbReference type="Proteomes" id="UP000472320"/>
    </source>
</evidence>
<dbReference type="Pfam" id="PF25973">
    <property type="entry name" value="BSH_CzcB"/>
    <property type="match status" value="1"/>
</dbReference>
<dbReference type="Pfam" id="PF25954">
    <property type="entry name" value="Beta-barrel_RND_2"/>
    <property type="match status" value="1"/>
</dbReference>
<dbReference type="InterPro" id="IPR058647">
    <property type="entry name" value="BSH_CzcB-like"/>
</dbReference>
<organism evidence="7 8">
    <name type="scientific">Massilia eburnea</name>
    <dbReference type="NCBI Taxonomy" id="1776165"/>
    <lineage>
        <taxon>Bacteria</taxon>
        <taxon>Pseudomonadati</taxon>
        <taxon>Pseudomonadota</taxon>
        <taxon>Betaproteobacteria</taxon>
        <taxon>Burkholderiales</taxon>
        <taxon>Oxalobacteraceae</taxon>
        <taxon>Telluria group</taxon>
        <taxon>Massilia</taxon>
    </lineage>
</organism>
<name>A0A6L6QRH2_9BURK</name>
<dbReference type="Gene3D" id="2.40.50.100">
    <property type="match status" value="1"/>
</dbReference>
<dbReference type="PANTHER" id="PTHR30097:SF4">
    <property type="entry name" value="SLR6042 PROTEIN"/>
    <property type="match status" value="1"/>
</dbReference>
<reference evidence="7 8" key="1">
    <citation type="submission" date="2019-11" db="EMBL/GenBank/DDBJ databases">
        <title>Type strains purchased from KCTC, JCM and DSMZ.</title>
        <authorList>
            <person name="Lu H."/>
        </authorList>
    </citation>
    <scope>NUCLEOTIDE SEQUENCE [LARGE SCALE GENOMIC DNA]</scope>
    <source>
        <strain evidence="7 8">JCM 31587</strain>
    </source>
</reference>
<gene>
    <name evidence="7" type="ORF">GM658_26885</name>
</gene>
<evidence type="ECO:0000259" key="5">
    <source>
        <dbReference type="Pfam" id="PF25973"/>
    </source>
</evidence>
<comment type="similarity">
    <text evidence="1">Belongs to the membrane fusion protein (MFP) (TC 8.A.1) family.</text>
</comment>
<dbReference type="RefSeq" id="WP_155457191.1">
    <property type="nucleotide sequence ID" value="NZ_WNKX01000037.1"/>
</dbReference>
<dbReference type="Proteomes" id="UP000472320">
    <property type="component" value="Unassembled WGS sequence"/>
</dbReference>
<dbReference type="EMBL" id="WNKX01000037">
    <property type="protein sequence ID" value="MTW14246.1"/>
    <property type="molecule type" value="Genomic_DNA"/>
</dbReference>
<dbReference type="AlphaFoldDB" id="A0A6L6QRH2"/>
<evidence type="ECO:0000259" key="6">
    <source>
        <dbReference type="Pfam" id="PF25975"/>
    </source>
</evidence>
<keyword evidence="8" id="KW-1185">Reference proteome</keyword>
<protein>
    <submittedName>
        <fullName evidence="7">Efflux RND transporter periplasmic adaptor subunit</fullName>
    </submittedName>
</protein>
<dbReference type="GO" id="GO:0016020">
    <property type="term" value="C:membrane"/>
    <property type="evidence" value="ECO:0007669"/>
    <property type="project" value="InterPro"/>
</dbReference>
<accession>A0A6L6QRH2</accession>
<feature type="domain" description="CzcB-like alpha-helical hairpin" evidence="3">
    <location>
        <begin position="132"/>
        <end position="191"/>
    </location>
</feature>
<feature type="domain" description="CusB-like beta-barrel" evidence="4">
    <location>
        <begin position="240"/>
        <end position="314"/>
    </location>
</feature>
<feature type="domain" description="CzcB-like C-terminal circularly permuted SH3-like" evidence="6">
    <location>
        <begin position="322"/>
        <end position="382"/>
    </location>
</feature>
<sequence>MNRHQKTTIAAMLAVAALLAGGVLGWERAAGAAKAIDAQAAQHPRAEAAPHSEAIPFTDAQVAAADIQVRTAAAARLETFVRLPGEVKLNEDRTAHVTPRVDGIVQEVQASLGQQVRKGQLLAVVASADVSEQRSTLAAAEKRAALAQAVYQAEKRLWEERVSARQDYLKAEQEWQEAGIAVQNARQKLVAIGAGASGKGPFNRLEIRAPFDGLIVDKHIAVGEAVGADAKVFTVSDLRRVWAEVVVPAKDLEIVKVGTEAVLHSAASDAAVKGKVSFVSAMIGEQTRAARARVVLDNPKLAWRPGLFVDVDVVTGAAEVPVAVEKEALQTLNGVQVVFQRDGQAFKPVPVTVGRADGKLVEIISGLRAQSRYAAAHSFTIKAEQGKGAAGHDD</sequence>
<evidence type="ECO:0000313" key="7">
    <source>
        <dbReference type="EMBL" id="MTW14246.1"/>
    </source>
</evidence>
<dbReference type="Pfam" id="PF25975">
    <property type="entry name" value="CzcB_C"/>
    <property type="match status" value="1"/>
</dbReference>
<dbReference type="GO" id="GO:0030288">
    <property type="term" value="C:outer membrane-bounded periplasmic space"/>
    <property type="evidence" value="ECO:0007669"/>
    <property type="project" value="TreeGrafter"/>
</dbReference>
<evidence type="ECO:0000256" key="2">
    <source>
        <dbReference type="ARBA" id="ARBA00022448"/>
    </source>
</evidence>
<dbReference type="InterPro" id="IPR058648">
    <property type="entry name" value="HH_CzcB-like"/>
</dbReference>
<dbReference type="Pfam" id="PF25893">
    <property type="entry name" value="HH_CzcB"/>
    <property type="match status" value="1"/>
</dbReference>
<dbReference type="Gene3D" id="2.40.30.170">
    <property type="match status" value="1"/>
</dbReference>
<dbReference type="PANTHER" id="PTHR30097">
    <property type="entry name" value="CATION EFFLUX SYSTEM PROTEIN CUSB"/>
    <property type="match status" value="1"/>
</dbReference>
<dbReference type="OrthoDB" id="9768185at2"/>
<dbReference type="InterPro" id="IPR058649">
    <property type="entry name" value="CzcB_C"/>
</dbReference>
<dbReference type="GO" id="GO:0015679">
    <property type="term" value="P:plasma membrane copper ion transport"/>
    <property type="evidence" value="ECO:0007669"/>
    <property type="project" value="TreeGrafter"/>
</dbReference>
<dbReference type="InterPro" id="IPR006143">
    <property type="entry name" value="RND_pump_MFP"/>
</dbReference>
<feature type="domain" description="CzcB-like barrel-sandwich hybrid" evidence="5">
    <location>
        <begin position="93"/>
        <end position="237"/>
    </location>
</feature>
<dbReference type="InterPro" id="IPR058792">
    <property type="entry name" value="Beta-barrel_RND_2"/>
</dbReference>
<dbReference type="FunFam" id="2.40.30.170:FF:000010">
    <property type="entry name" value="Efflux RND transporter periplasmic adaptor subunit"/>
    <property type="match status" value="1"/>
</dbReference>
<dbReference type="GO" id="GO:0022857">
    <property type="term" value="F:transmembrane transporter activity"/>
    <property type="evidence" value="ECO:0007669"/>
    <property type="project" value="InterPro"/>
</dbReference>
<dbReference type="SUPFAM" id="SSF111369">
    <property type="entry name" value="HlyD-like secretion proteins"/>
    <property type="match status" value="1"/>
</dbReference>
<dbReference type="NCBIfam" id="TIGR01730">
    <property type="entry name" value="RND_mfp"/>
    <property type="match status" value="1"/>
</dbReference>
<keyword evidence="2" id="KW-0813">Transport</keyword>
<evidence type="ECO:0000259" key="3">
    <source>
        <dbReference type="Pfam" id="PF25893"/>
    </source>
</evidence>
<evidence type="ECO:0000256" key="1">
    <source>
        <dbReference type="ARBA" id="ARBA00009477"/>
    </source>
</evidence>
<dbReference type="GO" id="GO:0046914">
    <property type="term" value="F:transition metal ion binding"/>
    <property type="evidence" value="ECO:0007669"/>
    <property type="project" value="TreeGrafter"/>
</dbReference>
<evidence type="ECO:0000259" key="4">
    <source>
        <dbReference type="Pfam" id="PF25954"/>
    </source>
</evidence>